<gene>
    <name evidence="1" type="ORF">AKJ50_00175</name>
</gene>
<name>A0A133VGW7_9EURY</name>
<keyword evidence="2" id="KW-1185">Reference proteome</keyword>
<proteinExistence type="predicted"/>
<dbReference type="Gene3D" id="3.30.300.20">
    <property type="match status" value="1"/>
</dbReference>
<dbReference type="InterPro" id="IPR015946">
    <property type="entry name" value="KH_dom-like_a/b"/>
</dbReference>
<comment type="caution">
    <text evidence="1">The sequence shown here is derived from an EMBL/GenBank/DDBJ whole genome shotgun (WGS) entry which is preliminary data.</text>
</comment>
<dbReference type="SUPFAM" id="SSF54814">
    <property type="entry name" value="Prokaryotic type KH domain (KH-domain type II)"/>
    <property type="match status" value="1"/>
</dbReference>
<reference evidence="1 2" key="1">
    <citation type="journal article" date="2016" name="Sci. Rep.">
        <title>Metabolic traits of an uncultured archaeal lineage -MSBL1- from brine pools of the Red Sea.</title>
        <authorList>
            <person name="Mwirichia R."/>
            <person name="Alam I."/>
            <person name="Rashid M."/>
            <person name="Vinu M."/>
            <person name="Ba-Alawi W."/>
            <person name="Anthony Kamau A."/>
            <person name="Kamanda Ngugi D."/>
            <person name="Goker M."/>
            <person name="Klenk H.P."/>
            <person name="Bajic V."/>
            <person name="Stingl U."/>
        </authorList>
    </citation>
    <scope>NUCLEOTIDE SEQUENCE [LARGE SCALE GENOMIC DNA]</scope>
    <source>
        <strain evidence="1">SCGC-AAA382A13</strain>
    </source>
</reference>
<dbReference type="Proteomes" id="UP000070311">
    <property type="component" value="Unassembled WGS sequence"/>
</dbReference>
<dbReference type="AlphaFoldDB" id="A0A133VGW7"/>
<dbReference type="EMBL" id="LHYD01000002">
    <property type="protein sequence ID" value="KXB05686.1"/>
    <property type="molecule type" value="Genomic_DNA"/>
</dbReference>
<protein>
    <submittedName>
        <fullName evidence="1">Uncharacterized protein</fullName>
    </submittedName>
</protein>
<dbReference type="GO" id="GO:0003723">
    <property type="term" value="F:RNA binding"/>
    <property type="evidence" value="ECO:0007669"/>
    <property type="project" value="InterPro"/>
</dbReference>
<sequence length="66" mass="7189">MDEEGLERLRTMLDVEIDKVEEDGDKLTVYVPEGQAAKAIGSGGAVVRSVELALDKELEIKEAAEE</sequence>
<evidence type="ECO:0000313" key="1">
    <source>
        <dbReference type="EMBL" id="KXB05686.1"/>
    </source>
</evidence>
<dbReference type="InterPro" id="IPR009019">
    <property type="entry name" value="KH_sf_prok-type"/>
</dbReference>
<organism evidence="1 2">
    <name type="scientific">candidate division MSBL1 archaeon SCGC-AAA382A13</name>
    <dbReference type="NCBI Taxonomy" id="1698279"/>
    <lineage>
        <taxon>Archaea</taxon>
        <taxon>Methanobacteriati</taxon>
        <taxon>Methanobacteriota</taxon>
        <taxon>candidate division MSBL1</taxon>
    </lineage>
</organism>
<accession>A0A133VGW7</accession>
<evidence type="ECO:0000313" key="2">
    <source>
        <dbReference type="Proteomes" id="UP000070311"/>
    </source>
</evidence>